<evidence type="ECO:0000256" key="1">
    <source>
        <dbReference type="ARBA" id="ARBA00022723"/>
    </source>
</evidence>
<dbReference type="InterPro" id="IPR001131">
    <property type="entry name" value="Peptidase_M24B_aminopep-P_CS"/>
</dbReference>
<dbReference type="InterPro" id="IPR001714">
    <property type="entry name" value="Pept_M24_MAP"/>
</dbReference>
<feature type="domain" description="Creatinase N-terminal" evidence="4">
    <location>
        <begin position="1"/>
        <end position="118"/>
    </location>
</feature>
<dbReference type="SUPFAM" id="SSF55920">
    <property type="entry name" value="Creatinase/aminopeptidase"/>
    <property type="match status" value="1"/>
</dbReference>
<dbReference type="PRINTS" id="PR00599">
    <property type="entry name" value="MAPEPTIDASE"/>
</dbReference>
<dbReference type="InterPro" id="IPR029149">
    <property type="entry name" value="Creatin/AminoP/Spt16_N"/>
</dbReference>
<dbReference type="PANTHER" id="PTHR46112">
    <property type="entry name" value="AMINOPEPTIDASE"/>
    <property type="match status" value="1"/>
</dbReference>
<evidence type="ECO:0000256" key="2">
    <source>
        <dbReference type="ARBA" id="ARBA00022801"/>
    </source>
</evidence>
<sequence length="345" mass="37000">MAEEGLSQAIITDSVSIFYLTGKMIEPGERFLALYLNTNGAHRLVVNGLFAFPEDIGVTTLWYGDTEDGPALLSQCADRDKPLGIDKDMPARFLLRLMELGAASAYKNASACVDTVRARKDDAEAALMRKASRLNDSAMEAFKPYIKTGVTELELRDILLRIYKELGADGPSFAPLIGFGPNAAIGHHLPDGTALRDGDCVLIDVGCKKDGYCADMTRTYFKGRAPERMRAVYDTVKAAGDAARSLIKPGVRLSDVDGAARTVIENAGYGPYFTHRLGHFIGLDVHEAGDVSAASDIVAAPGMIFSIEPGIYLPGEGGVRIEDLVLVTAAGCEVLNAVPRDLTVL</sequence>
<dbReference type="InterPro" id="IPR000994">
    <property type="entry name" value="Pept_M24"/>
</dbReference>
<organism evidence="5 6">
    <name type="scientific">Sporobacter termitidis DSM 10068</name>
    <dbReference type="NCBI Taxonomy" id="1123282"/>
    <lineage>
        <taxon>Bacteria</taxon>
        <taxon>Bacillati</taxon>
        <taxon>Bacillota</taxon>
        <taxon>Clostridia</taxon>
        <taxon>Eubacteriales</taxon>
        <taxon>Oscillospiraceae</taxon>
        <taxon>Sporobacter</taxon>
    </lineage>
</organism>
<protein>
    <submittedName>
        <fullName evidence="5">Xaa-Pro dipeptidase</fullName>
    </submittedName>
</protein>
<dbReference type="CDD" id="cd01092">
    <property type="entry name" value="APP-like"/>
    <property type="match status" value="1"/>
</dbReference>
<evidence type="ECO:0000313" key="6">
    <source>
        <dbReference type="Proteomes" id="UP000183995"/>
    </source>
</evidence>
<dbReference type="InterPro" id="IPR036005">
    <property type="entry name" value="Creatinase/aminopeptidase-like"/>
</dbReference>
<dbReference type="Pfam" id="PF00557">
    <property type="entry name" value="Peptidase_M24"/>
    <property type="match status" value="1"/>
</dbReference>
<feature type="domain" description="Peptidase M24" evidence="3">
    <location>
        <begin position="127"/>
        <end position="329"/>
    </location>
</feature>
<dbReference type="Gene3D" id="3.90.230.10">
    <property type="entry name" value="Creatinase/methionine aminopeptidase superfamily"/>
    <property type="match status" value="1"/>
</dbReference>
<keyword evidence="1" id="KW-0479">Metal-binding</keyword>
<dbReference type="PROSITE" id="PS00491">
    <property type="entry name" value="PROLINE_PEPTIDASE"/>
    <property type="match status" value="1"/>
</dbReference>
<dbReference type="PANTHER" id="PTHR46112:SF3">
    <property type="entry name" value="AMINOPEPTIDASE YPDF"/>
    <property type="match status" value="1"/>
</dbReference>
<reference evidence="5 6" key="1">
    <citation type="submission" date="2016-11" db="EMBL/GenBank/DDBJ databases">
        <authorList>
            <person name="Jaros S."/>
            <person name="Januszkiewicz K."/>
            <person name="Wedrychowicz H."/>
        </authorList>
    </citation>
    <scope>NUCLEOTIDE SEQUENCE [LARGE SCALE GENOMIC DNA]</scope>
    <source>
        <strain evidence="5 6">DSM 10068</strain>
    </source>
</reference>
<dbReference type="Gene3D" id="3.40.350.10">
    <property type="entry name" value="Creatinase/prolidase N-terminal domain"/>
    <property type="match status" value="1"/>
</dbReference>
<evidence type="ECO:0000313" key="5">
    <source>
        <dbReference type="EMBL" id="SHI18218.1"/>
    </source>
</evidence>
<accession>A0A1M5Z297</accession>
<evidence type="ECO:0000259" key="3">
    <source>
        <dbReference type="Pfam" id="PF00557"/>
    </source>
</evidence>
<dbReference type="GO" id="GO:0008235">
    <property type="term" value="F:metalloexopeptidase activity"/>
    <property type="evidence" value="ECO:0007669"/>
    <property type="project" value="UniProtKB-ARBA"/>
</dbReference>
<dbReference type="GO" id="GO:0004177">
    <property type="term" value="F:aminopeptidase activity"/>
    <property type="evidence" value="ECO:0007669"/>
    <property type="project" value="UniProtKB-ARBA"/>
</dbReference>
<gene>
    <name evidence="5" type="ORF">SAMN02745823_03117</name>
</gene>
<keyword evidence="2" id="KW-0378">Hydrolase</keyword>
<keyword evidence="6" id="KW-1185">Reference proteome</keyword>
<proteinExistence type="predicted"/>
<dbReference type="GO" id="GO:0046872">
    <property type="term" value="F:metal ion binding"/>
    <property type="evidence" value="ECO:0007669"/>
    <property type="project" value="UniProtKB-KW"/>
</dbReference>
<dbReference type="EMBL" id="FQXV01000012">
    <property type="protein sequence ID" value="SHI18218.1"/>
    <property type="molecule type" value="Genomic_DNA"/>
</dbReference>
<dbReference type="Pfam" id="PF01321">
    <property type="entry name" value="Creatinase_N"/>
    <property type="match status" value="1"/>
</dbReference>
<dbReference type="AlphaFoldDB" id="A0A1M5Z297"/>
<dbReference type="InterPro" id="IPR050659">
    <property type="entry name" value="Peptidase_M24B"/>
</dbReference>
<dbReference type="Proteomes" id="UP000183995">
    <property type="component" value="Unassembled WGS sequence"/>
</dbReference>
<name>A0A1M5Z297_9FIRM</name>
<dbReference type="SUPFAM" id="SSF53092">
    <property type="entry name" value="Creatinase/prolidase N-terminal domain"/>
    <property type="match status" value="1"/>
</dbReference>
<dbReference type="STRING" id="1123282.SAMN02745823_03117"/>
<evidence type="ECO:0000259" key="4">
    <source>
        <dbReference type="Pfam" id="PF01321"/>
    </source>
</evidence>
<dbReference type="InterPro" id="IPR000587">
    <property type="entry name" value="Creatinase_N"/>
</dbReference>